<keyword evidence="6 8" id="KW-1133">Transmembrane helix</keyword>
<comment type="similarity">
    <text evidence="2">Belongs to the ABC-4 integral membrane protein family. LolC/E subfamily.</text>
</comment>
<comment type="subcellular location">
    <subcellularLocation>
        <location evidence="1">Cell membrane</location>
        <topology evidence="1">Multi-pass membrane protein</topology>
    </subcellularLocation>
</comment>
<evidence type="ECO:0000259" key="9">
    <source>
        <dbReference type="Pfam" id="PF02687"/>
    </source>
</evidence>
<feature type="transmembrane region" description="Helical" evidence="8">
    <location>
        <begin position="392"/>
        <end position="414"/>
    </location>
</feature>
<evidence type="ECO:0000259" key="10">
    <source>
        <dbReference type="Pfam" id="PF12704"/>
    </source>
</evidence>
<evidence type="ECO:0000313" key="12">
    <source>
        <dbReference type="Proteomes" id="UP000051242"/>
    </source>
</evidence>
<dbReference type="InterPro" id="IPR011925">
    <property type="entry name" value="LolCE_TM"/>
</dbReference>
<dbReference type="NCBIfam" id="TIGR02212">
    <property type="entry name" value="lolCE"/>
    <property type="match status" value="1"/>
</dbReference>
<feature type="domain" description="ABC3 transporter permease C-terminal" evidence="9">
    <location>
        <begin position="291"/>
        <end position="421"/>
    </location>
</feature>
<evidence type="ECO:0000256" key="6">
    <source>
        <dbReference type="ARBA" id="ARBA00022989"/>
    </source>
</evidence>
<protein>
    <recommendedName>
        <fullName evidence="13">Cell division protein FtsX</fullName>
    </recommendedName>
</protein>
<feature type="transmembrane region" description="Helical" evidence="8">
    <location>
        <begin position="38"/>
        <end position="63"/>
    </location>
</feature>
<dbReference type="Pfam" id="PF02687">
    <property type="entry name" value="FtsX"/>
    <property type="match status" value="1"/>
</dbReference>
<reference evidence="11 12" key="1">
    <citation type="submission" date="2015-10" db="EMBL/GenBank/DDBJ databases">
        <title>Metagenome-Assembled Genomes uncover a global brackish microbiome.</title>
        <authorList>
            <person name="Hugerth L.W."/>
            <person name="Larsson J."/>
            <person name="Alneberg J."/>
            <person name="Lindh M.V."/>
            <person name="Legrand C."/>
            <person name="Pinhassi J."/>
            <person name="Andersson A.F."/>
        </authorList>
    </citation>
    <scope>NUCLEOTIDE SEQUENCE [LARGE SCALE GENOMIC DNA]</scope>
    <source>
        <strain evidence="11">BACL22 MAG-120619-bin3</strain>
    </source>
</reference>
<feature type="transmembrane region" description="Helical" evidence="8">
    <location>
        <begin position="359"/>
        <end position="380"/>
    </location>
</feature>
<dbReference type="EMBL" id="LICD01000019">
    <property type="protein sequence ID" value="KRO83424.1"/>
    <property type="molecule type" value="Genomic_DNA"/>
</dbReference>
<dbReference type="InterPro" id="IPR025857">
    <property type="entry name" value="MacB_PCD"/>
</dbReference>
<evidence type="ECO:0000256" key="2">
    <source>
        <dbReference type="ARBA" id="ARBA00005236"/>
    </source>
</evidence>
<dbReference type="GO" id="GO:0042953">
    <property type="term" value="P:lipoprotein transport"/>
    <property type="evidence" value="ECO:0007669"/>
    <property type="project" value="InterPro"/>
</dbReference>
<gene>
    <name evidence="11" type="ORF">ABR85_06490</name>
</gene>
<dbReference type="InterPro" id="IPR051447">
    <property type="entry name" value="Lipoprotein-release_system"/>
</dbReference>
<sequence length="431" mass="46019">MPKRDDLAVEGAMPLLRSLRLARRIGSRYVRAGSSSSLVSFMSLISVAGLAFGVSLLIVVLSVMNGFEREVRENVLGIIPHLVVSSERELSREQWDALGASLTATSEVVSLSRVVSSLGVVATPTTSRAIAMNGVDTESESFARLGRYTIAGSLDQLTKSRWHVVIGATLARDLGVEVGDSIDVFSPKFTPNPLATLPTFKSFKVAAITRVGSEQLDANLITLTLDDARALLRIRAPQTAFHVVTEDVLVADRVRNRLSSQYDGSIIIESWTATLGAIYRNIQFSRSIISFMLWLLIAIAAFNLVVSLVMIVRDKRDDVAILMTLGANANTVQAIFLWQGAAIALLGIAAGVGLGLLGALWVGEIAAAFEVLTGVVLLNPEIYPIDFLPSQILASDIAGIAAGVLLLSVLASLYPARQAAALRPASVLRGD</sequence>
<keyword evidence="7 8" id="KW-0472">Membrane</keyword>
<evidence type="ECO:0000256" key="4">
    <source>
        <dbReference type="ARBA" id="ARBA00022475"/>
    </source>
</evidence>
<evidence type="ECO:0000256" key="3">
    <source>
        <dbReference type="ARBA" id="ARBA00022448"/>
    </source>
</evidence>
<evidence type="ECO:0000256" key="8">
    <source>
        <dbReference type="SAM" id="Phobius"/>
    </source>
</evidence>
<organism evidence="11 12">
    <name type="scientific">OM182 bacterium BACL3 MAG-120619-bin3</name>
    <dbReference type="NCBI Taxonomy" id="1655593"/>
    <lineage>
        <taxon>Bacteria</taxon>
        <taxon>Pseudomonadati</taxon>
        <taxon>Pseudomonadota</taxon>
        <taxon>Gammaproteobacteria</taxon>
        <taxon>OMG group</taxon>
        <taxon>OM182 clade</taxon>
    </lineage>
</organism>
<proteinExistence type="inferred from homology"/>
<evidence type="ECO:0000256" key="7">
    <source>
        <dbReference type="ARBA" id="ARBA00023136"/>
    </source>
</evidence>
<dbReference type="GO" id="GO:0098797">
    <property type="term" value="C:plasma membrane protein complex"/>
    <property type="evidence" value="ECO:0007669"/>
    <property type="project" value="TreeGrafter"/>
</dbReference>
<keyword evidence="3" id="KW-0813">Transport</keyword>
<comment type="caution">
    <text evidence="11">The sequence shown here is derived from an EMBL/GenBank/DDBJ whole genome shotgun (WGS) entry which is preliminary data.</text>
</comment>
<accession>A0A0R2TDT5</accession>
<dbReference type="PANTHER" id="PTHR30489">
    <property type="entry name" value="LIPOPROTEIN-RELEASING SYSTEM TRANSMEMBRANE PROTEIN LOLE"/>
    <property type="match status" value="1"/>
</dbReference>
<feature type="transmembrane region" description="Helical" evidence="8">
    <location>
        <begin position="332"/>
        <end position="352"/>
    </location>
</feature>
<keyword evidence="4" id="KW-1003">Cell membrane</keyword>
<feature type="transmembrane region" description="Helical" evidence="8">
    <location>
        <begin position="288"/>
        <end position="312"/>
    </location>
</feature>
<evidence type="ECO:0000256" key="5">
    <source>
        <dbReference type="ARBA" id="ARBA00022692"/>
    </source>
</evidence>
<keyword evidence="5 8" id="KW-0812">Transmembrane</keyword>
<dbReference type="InterPro" id="IPR003838">
    <property type="entry name" value="ABC3_permease_C"/>
</dbReference>
<evidence type="ECO:0000313" key="11">
    <source>
        <dbReference type="EMBL" id="KRO83424.1"/>
    </source>
</evidence>
<dbReference type="Proteomes" id="UP000051242">
    <property type="component" value="Unassembled WGS sequence"/>
</dbReference>
<feature type="domain" description="MacB-like periplasmic core" evidence="10">
    <location>
        <begin position="43"/>
        <end position="258"/>
    </location>
</feature>
<evidence type="ECO:0008006" key="13">
    <source>
        <dbReference type="Google" id="ProtNLM"/>
    </source>
</evidence>
<dbReference type="Pfam" id="PF12704">
    <property type="entry name" value="MacB_PCD"/>
    <property type="match status" value="1"/>
</dbReference>
<dbReference type="PANTHER" id="PTHR30489:SF0">
    <property type="entry name" value="LIPOPROTEIN-RELEASING SYSTEM TRANSMEMBRANE PROTEIN LOLE"/>
    <property type="match status" value="1"/>
</dbReference>
<dbReference type="AlphaFoldDB" id="A0A0R2TDT5"/>
<name>A0A0R2TDT5_9GAMM</name>
<evidence type="ECO:0000256" key="1">
    <source>
        <dbReference type="ARBA" id="ARBA00004651"/>
    </source>
</evidence>
<dbReference type="GO" id="GO:0044874">
    <property type="term" value="P:lipoprotein localization to outer membrane"/>
    <property type="evidence" value="ECO:0007669"/>
    <property type="project" value="TreeGrafter"/>
</dbReference>